<comment type="caution">
    <text evidence="1">The sequence shown here is derived from an EMBL/GenBank/DDBJ whole genome shotgun (WGS) entry which is preliminary data.</text>
</comment>
<dbReference type="EMBL" id="JAVDUG010000007">
    <property type="protein sequence ID" value="MDR6780392.1"/>
    <property type="molecule type" value="Genomic_DNA"/>
</dbReference>
<keyword evidence="2" id="KW-1185">Reference proteome</keyword>
<protein>
    <recommendedName>
        <fullName evidence="3">Restriction endonuclease type IV Mrr domain-containing protein</fullName>
    </recommendedName>
</protein>
<dbReference type="RefSeq" id="WP_310168971.1">
    <property type="nucleotide sequence ID" value="NZ_JAVDUG010000007.1"/>
</dbReference>
<reference evidence="1 2" key="1">
    <citation type="submission" date="2023-07" db="EMBL/GenBank/DDBJ databases">
        <title>Sorghum-associated microbial communities from plants grown in Nebraska, USA.</title>
        <authorList>
            <person name="Schachtman D."/>
        </authorList>
    </citation>
    <scope>NUCLEOTIDE SEQUENCE [LARGE SCALE GENOMIC DNA]</scope>
    <source>
        <strain evidence="1 2">BE143</strain>
    </source>
</reference>
<gene>
    <name evidence="1" type="ORF">J2W98_004687</name>
</gene>
<accession>A0ABU1QLD1</accession>
<dbReference type="Proteomes" id="UP001266807">
    <property type="component" value="Unassembled WGS sequence"/>
</dbReference>
<sequence>MGGRDTIKGVKAQGMVAVLESLLRDDWKVVRIEPEKVEGKADKIDIQWDLNDGKCRIAQVKSSENPIQKSSLKTYLNDLIQENPSADAYDLHIIGPLTASVHEFVNQVNNGTLIDSDLNGYPALKRQKSSSKIIVKGFDFVALEAMVYKLLHEFYDRKGIVGKATEISVRTKALLNDFDILPILNKPLTKKSLEDKLAEWTDKFAIGNLDLNERQLMKESLQNLEDQFRALTTGLYGFPHDTLREKVSRLNHYDAYSKAFTVHTVQSRYLKILNELETYEKKRESMLKLKAQYEEAKHYGTRSDNLKHLANLIDKLSVEIEEGMKNSRSFKEFIEFLEELNRELY</sequence>
<evidence type="ECO:0000313" key="2">
    <source>
        <dbReference type="Proteomes" id="UP001266807"/>
    </source>
</evidence>
<organism evidence="1 2">
    <name type="scientific">Paenibacillus peoriae</name>
    <dbReference type="NCBI Taxonomy" id="59893"/>
    <lineage>
        <taxon>Bacteria</taxon>
        <taxon>Bacillati</taxon>
        <taxon>Bacillota</taxon>
        <taxon>Bacilli</taxon>
        <taxon>Bacillales</taxon>
        <taxon>Paenibacillaceae</taxon>
        <taxon>Paenibacillus</taxon>
    </lineage>
</organism>
<proteinExistence type="predicted"/>
<evidence type="ECO:0008006" key="3">
    <source>
        <dbReference type="Google" id="ProtNLM"/>
    </source>
</evidence>
<name>A0ABU1QLD1_9BACL</name>
<evidence type="ECO:0000313" key="1">
    <source>
        <dbReference type="EMBL" id="MDR6780392.1"/>
    </source>
</evidence>